<gene>
    <name evidence="2" type="ORF">MNEG_16020</name>
</gene>
<evidence type="ECO:0000313" key="2">
    <source>
        <dbReference type="EMBL" id="KIY91943.1"/>
    </source>
</evidence>
<evidence type="ECO:0000259" key="1">
    <source>
        <dbReference type="Pfam" id="PF19633"/>
    </source>
</evidence>
<proteinExistence type="predicted"/>
<reference evidence="2 3" key="1">
    <citation type="journal article" date="2013" name="BMC Genomics">
        <title>Reconstruction of the lipid metabolism for the microalga Monoraphidium neglectum from its genome sequence reveals characteristics suitable for biofuel production.</title>
        <authorList>
            <person name="Bogen C."/>
            <person name="Al-Dilaimi A."/>
            <person name="Albersmeier A."/>
            <person name="Wichmann J."/>
            <person name="Grundmann M."/>
            <person name="Rupp O."/>
            <person name="Lauersen K.J."/>
            <person name="Blifernez-Klassen O."/>
            <person name="Kalinowski J."/>
            <person name="Goesmann A."/>
            <person name="Mussgnug J.H."/>
            <person name="Kruse O."/>
        </authorList>
    </citation>
    <scope>NUCLEOTIDE SEQUENCE [LARGE SCALE GENOMIC DNA]</scope>
    <source>
        <strain evidence="2 3">SAG 48.87</strain>
    </source>
</reference>
<dbReference type="PANTHER" id="PTHR46655:SF1">
    <property type="entry name" value="HISTONE-LYSINE N-METHYLTRANSFERASE ATXR3"/>
    <property type="match status" value="1"/>
</dbReference>
<dbReference type="Proteomes" id="UP000054498">
    <property type="component" value="Unassembled WGS sequence"/>
</dbReference>
<dbReference type="InterPro" id="IPR045606">
    <property type="entry name" value="ATXR3_C"/>
</dbReference>
<dbReference type="GeneID" id="25733739"/>
<dbReference type="RefSeq" id="XP_013890963.1">
    <property type="nucleotide sequence ID" value="XM_014035509.1"/>
</dbReference>
<keyword evidence="3" id="KW-1185">Reference proteome</keyword>
<dbReference type="AlphaFoldDB" id="A0A0D2K6W7"/>
<dbReference type="KEGG" id="mng:MNEG_16020"/>
<feature type="domain" description="ATXR3 C-terminal" evidence="1">
    <location>
        <begin position="9"/>
        <end position="182"/>
    </location>
</feature>
<sequence>MAFPSLEVADAEAVGVELNRLQNVVVTLDKVKLCLSKQGPGARDPVLQLMTSQEVADHLWDGDRSVARRAIVGAAAQLASPEVARLAQRWQLKRAAKAAEAEGEAGADYLGLLKLARQAAGGADEARKLILDLESRLRAFDVAGRGRHTSMADILHLHGRTQVWFYHTPNLSGFKSPPVALHEDMLKLHASLK</sequence>
<accession>A0A0D2K6W7</accession>
<dbReference type="PANTHER" id="PTHR46655">
    <property type="entry name" value="HISTONE-LYSINE N-METHYLTRANSFERASE ATXR3"/>
    <property type="match status" value="1"/>
</dbReference>
<protein>
    <recommendedName>
        <fullName evidence="1">ATXR3 C-terminal domain-containing protein</fullName>
    </recommendedName>
</protein>
<evidence type="ECO:0000313" key="3">
    <source>
        <dbReference type="Proteomes" id="UP000054498"/>
    </source>
</evidence>
<dbReference type="STRING" id="145388.A0A0D2K6W7"/>
<feature type="non-terminal residue" evidence="2">
    <location>
        <position position="193"/>
    </location>
</feature>
<dbReference type="Pfam" id="PF19633">
    <property type="entry name" value="SDG2_C"/>
    <property type="match status" value="1"/>
</dbReference>
<name>A0A0D2K6W7_9CHLO</name>
<organism evidence="2 3">
    <name type="scientific">Monoraphidium neglectum</name>
    <dbReference type="NCBI Taxonomy" id="145388"/>
    <lineage>
        <taxon>Eukaryota</taxon>
        <taxon>Viridiplantae</taxon>
        <taxon>Chlorophyta</taxon>
        <taxon>core chlorophytes</taxon>
        <taxon>Chlorophyceae</taxon>
        <taxon>CS clade</taxon>
        <taxon>Sphaeropleales</taxon>
        <taxon>Selenastraceae</taxon>
        <taxon>Monoraphidium</taxon>
    </lineage>
</organism>
<dbReference type="EMBL" id="KK106112">
    <property type="protein sequence ID" value="KIY91943.1"/>
    <property type="molecule type" value="Genomic_DNA"/>
</dbReference>
<dbReference type="OrthoDB" id="543600at2759"/>